<sequence length="70" mass="7868">MAAALKITVSAIGFCRKRGVMKYKAKNSALIRIRQGISTGLIEKEAKLQIQAIARNENQTQYERMLHPLP</sequence>
<comment type="caution">
    <text evidence="1">The sequence shown here is derived from an EMBL/GenBank/DDBJ whole genome shotgun (WGS) entry which is preliminary data.</text>
</comment>
<accession>A0ABS7BZW3</accession>
<dbReference type="Proteomes" id="UP001519887">
    <property type="component" value="Unassembled WGS sequence"/>
</dbReference>
<evidence type="ECO:0008006" key="3">
    <source>
        <dbReference type="Google" id="ProtNLM"/>
    </source>
</evidence>
<evidence type="ECO:0000313" key="2">
    <source>
        <dbReference type="Proteomes" id="UP001519887"/>
    </source>
</evidence>
<keyword evidence="2" id="KW-1185">Reference proteome</keyword>
<reference evidence="1 2" key="1">
    <citation type="submission" date="2021-07" db="EMBL/GenBank/DDBJ databases">
        <title>Paenibacillus radiodurans sp. nov., isolated from the southeastern edge of Tengger Desert.</title>
        <authorList>
            <person name="Zhang G."/>
        </authorList>
    </citation>
    <scope>NUCLEOTIDE SEQUENCE [LARGE SCALE GENOMIC DNA]</scope>
    <source>
        <strain evidence="1 2">CCM 7311</strain>
    </source>
</reference>
<organism evidence="1 2">
    <name type="scientific">Paenibacillus sepulcri</name>
    <dbReference type="NCBI Taxonomy" id="359917"/>
    <lineage>
        <taxon>Bacteria</taxon>
        <taxon>Bacillati</taxon>
        <taxon>Bacillota</taxon>
        <taxon>Bacilli</taxon>
        <taxon>Bacillales</taxon>
        <taxon>Paenibacillaceae</taxon>
        <taxon>Paenibacillus</taxon>
    </lineage>
</organism>
<gene>
    <name evidence="1" type="ORF">K0U00_09145</name>
</gene>
<name>A0ABS7BZW3_9BACL</name>
<protein>
    <recommendedName>
        <fullName evidence="3">Transposase</fullName>
    </recommendedName>
</protein>
<proteinExistence type="predicted"/>
<evidence type="ECO:0000313" key="1">
    <source>
        <dbReference type="EMBL" id="MBW7454196.1"/>
    </source>
</evidence>
<dbReference type="RefSeq" id="WP_379113056.1">
    <property type="nucleotide sequence ID" value="NZ_JBHLVU010000005.1"/>
</dbReference>
<dbReference type="EMBL" id="JAHZIK010000167">
    <property type="protein sequence ID" value="MBW7454196.1"/>
    <property type="molecule type" value="Genomic_DNA"/>
</dbReference>